<accession>A0ABQ5CW67</accession>
<evidence type="ECO:0000256" key="1">
    <source>
        <dbReference type="SAM" id="MobiDB-lite"/>
    </source>
</evidence>
<reference evidence="2" key="1">
    <citation type="journal article" date="2022" name="Int. J. Mol. Sci.">
        <title>Draft Genome of Tanacetum Coccineum: Genomic Comparison of Closely Related Tanacetum-Family Plants.</title>
        <authorList>
            <person name="Yamashiro T."/>
            <person name="Shiraishi A."/>
            <person name="Nakayama K."/>
            <person name="Satake H."/>
        </authorList>
    </citation>
    <scope>NUCLEOTIDE SEQUENCE</scope>
</reference>
<dbReference type="EMBL" id="BQNB010014649">
    <property type="protein sequence ID" value="GJT30727.1"/>
    <property type="molecule type" value="Genomic_DNA"/>
</dbReference>
<gene>
    <name evidence="2" type="ORF">Tco_0911002</name>
</gene>
<keyword evidence="3" id="KW-1185">Reference proteome</keyword>
<dbReference type="Proteomes" id="UP001151760">
    <property type="component" value="Unassembled WGS sequence"/>
</dbReference>
<feature type="compositionally biased region" description="Pro residues" evidence="1">
    <location>
        <begin position="147"/>
        <end position="157"/>
    </location>
</feature>
<reference evidence="2" key="2">
    <citation type="submission" date="2022-01" db="EMBL/GenBank/DDBJ databases">
        <authorList>
            <person name="Yamashiro T."/>
            <person name="Shiraishi A."/>
            <person name="Satake H."/>
            <person name="Nakayama K."/>
        </authorList>
    </citation>
    <scope>NUCLEOTIDE SEQUENCE</scope>
</reference>
<sequence length="505" mass="56548">MLKNTQEALTIIKNKAKVRTFRNKPQVSSNGGTSTQIDATAALTKQVEALGYHIASMQETYDCNQEAAIQLMQNQMGQMAKALQERPSCVPPNNTVTKPRAELKAITTMDGLTLDGSSIPHSNLLVYQESKTITEVVEIASSQSTPLVPPSETPPLSTPKLKENLKPNPHQPPIPCPSRLQNDKFHALKNLTGRVNHFIYRIDIVDSLCDKFPIENNSFSGNPTPSSDYVVESLSSLPTPFGDSDSLMEETDILLSHFNDSSPDHETFCFDVEEKSSGSTTSHSDHSLPEYETFCFDVNHIKEKSSGSTTSHSDLSRPEYESFHLDLSIDPLPPADRSDSHHEELADELARTISSPKYDHFYFDIELTRRLEKNISKDSTKGLTSPELNDLRFLLSDCDSIFSEKFSEIDLLVLFPSENKDKVFDPGIFTINGVHSKRFSILLLDDFSSILFVIDFLFLTDPSEIETFLSFPFGNKDKVFDPGILLNNEIFSSRENLHIYLLIIS</sequence>
<comment type="caution">
    <text evidence="2">The sequence shown here is derived from an EMBL/GenBank/DDBJ whole genome shotgun (WGS) entry which is preliminary data.</text>
</comment>
<evidence type="ECO:0000313" key="3">
    <source>
        <dbReference type="Proteomes" id="UP001151760"/>
    </source>
</evidence>
<feature type="region of interest" description="Disordered" evidence="1">
    <location>
        <begin position="143"/>
        <end position="176"/>
    </location>
</feature>
<protein>
    <recommendedName>
        <fullName evidence="4">Reverse transcriptase domain-containing protein</fullName>
    </recommendedName>
</protein>
<name>A0ABQ5CW67_9ASTR</name>
<proteinExistence type="predicted"/>
<evidence type="ECO:0008006" key="4">
    <source>
        <dbReference type="Google" id="ProtNLM"/>
    </source>
</evidence>
<evidence type="ECO:0000313" key="2">
    <source>
        <dbReference type="EMBL" id="GJT30727.1"/>
    </source>
</evidence>
<organism evidence="2 3">
    <name type="scientific">Tanacetum coccineum</name>
    <dbReference type="NCBI Taxonomy" id="301880"/>
    <lineage>
        <taxon>Eukaryota</taxon>
        <taxon>Viridiplantae</taxon>
        <taxon>Streptophyta</taxon>
        <taxon>Embryophyta</taxon>
        <taxon>Tracheophyta</taxon>
        <taxon>Spermatophyta</taxon>
        <taxon>Magnoliopsida</taxon>
        <taxon>eudicotyledons</taxon>
        <taxon>Gunneridae</taxon>
        <taxon>Pentapetalae</taxon>
        <taxon>asterids</taxon>
        <taxon>campanulids</taxon>
        <taxon>Asterales</taxon>
        <taxon>Asteraceae</taxon>
        <taxon>Asteroideae</taxon>
        <taxon>Anthemideae</taxon>
        <taxon>Anthemidinae</taxon>
        <taxon>Tanacetum</taxon>
    </lineage>
</organism>